<dbReference type="PROSITE" id="PS50263">
    <property type="entry name" value="CN_HYDROLASE"/>
    <property type="match status" value="1"/>
</dbReference>
<dbReference type="EC" id="3.5.1.53" evidence="3"/>
<accession>M1WXG7</accession>
<dbReference type="Gene3D" id="3.60.110.10">
    <property type="entry name" value="Carbon-nitrogen hydrolase"/>
    <property type="match status" value="1"/>
</dbReference>
<dbReference type="InterPro" id="IPR036526">
    <property type="entry name" value="C-N_Hydrolase_sf"/>
</dbReference>
<dbReference type="GO" id="GO:0033388">
    <property type="term" value="P:putrescine biosynthetic process from arginine"/>
    <property type="evidence" value="ECO:0007669"/>
    <property type="project" value="TreeGrafter"/>
</dbReference>
<reference evidence="4" key="2">
    <citation type="submission" date="2016-01" db="EMBL/GenBank/DDBJ databases">
        <title>Diatom-associated endosymboitic cyanobacterium lacks core nitrogen metabolism enzymes.</title>
        <authorList>
            <person name="Hilton J.A."/>
            <person name="Foster R.A."/>
            <person name="Tripp H.J."/>
            <person name="Carter B.J."/>
            <person name="Zehr J.P."/>
            <person name="Villareal T.A."/>
        </authorList>
    </citation>
    <scope>NUCLEOTIDE SEQUENCE [LARGE SCALE GENOMIC DNA]</scope>
    <source>
        <strain evidence="4">HH01</strain>
    </source>
</reference>
<dbReference type="InterPro" id="IPR003010">
    <property type="entry name" value="C-N_Hydrolase"/>
</dbReference>
<evidence type="ECO:0000313" key="4">
    <source>
        <dbReference type="Proteomes" id="UP000053051"/>
    </source>
</evidence>
<dbReference type="SUPFAM" id="SSF56317">
    <property type="entry name" value="Carbon-nitrogen hydrolase"/>
    <property type="match status" value="1"/>
</dbReference>
<protein>
    <submittedName>
        <fullName evidence="3">N-carbamoylputrescine amidase</fullName>
        <ecNumber evidence="3">3.5.1.53</ecNumber>
    </submittedName>
</protein>
<dbReference type="Pfam" id="PF00795">
    <property type="entry name" value="CN_hydrolase"/>
    <property type="match status" value="1"/>
</dbReference>
<proteinExistence type="predicted"/>
<feature type="domain" description="CN hydrolase" evidence="2">
    <location>
        <begin position="1"/>
        <end position="252"/>
    </location>
</feature>
<dbReference type="CDD" id="cd07573">
    <property type="entry name" value="CPA"/>
    <property type="match status" value="1"/>
</dbReference>
<evidence type="ECO:0000313" key="3">
    <source>
        <dbReference type="EMBL" id="CCH66322.1"/>
    </source>
</evidence>
<sequence>MKLGILQGSFSKTTEDNIIKMSHAIRKAAQEGAQIVLMPELFANHYFPQTEQMENFALARSKNENFFLKFFQKLAGELQVVLPVSFFERDRTSYFNSVVVFDANGKDLGTYRKAHIPDGPWYEEKYYFTPGDTGFRCYNTLYGNIGVGICWDQWFPECARAMSLMGASLLLYPSAIGSEPQSSITTDTSAMWRRVMVGHAVSNSVYVGASNRVGREREIDFYGTSFIADYQGEIIADAGSNDDCVITADLNFTDQREFQADMGFFRDRRPDLYSSLLSR</sequence>
<dbReference type="RefSeq" id="WP_008231657.1">
    <property type="nucleotide sequence ID" value="NZ_CAIY01000009.1"/>
</dbReference>
<dbReference type="OrthoDB" id="9811121at2"/>
<dbReference type="AlphaFoldDB" id="M1WXG7"/>
<dbReference type="GO" id="GO:0050126">
    <property type="term" value="F:N-carbamoylputrescine amidase activity"/>
    <property type="evidence" value="ECO:0007669"/>
    <property type="project" value="UniProtKB-EC"/>
</dbReference>
<organism evidence="3 4">
    <name type="scientific">Richelia intracellularis HH01</name>
    <dbReference type="NCBI Taxonomy" id="1165094"/>
    <lineage>
        <taxon>Bacteria</taxon>
        <taxon>Bacillati</taxon>
        <taxon>Cyanobacteriota</taxon>
        <taxon>Cyanophyceae</taxon>
        <taxon>Nostocales</taxon>
        <taxon>Nostocaceae</taxon>
        <taxon>Richelia</taxon>
    </lineage>
</organism>
<dbReference type="InterPro" id="IPR050345">
    <property type="entry name" value="Aliph_Amidase/BUP"/>
</dbReference>
<keyword evidence="4" id="KW-1185">Reference proteome</keyword>
<keyword evidence="1 3" id="KW-0378">Hydrolase</keyword>
<evidence type="ECO:0000256" key="1">
    <source>
        <dbReference type="ARBA" id="ARBA00022801"/>
    </source>
</evidence>
<dbReference type="STRING" id="1165094.RINTHH_1670"/>
<dbReference type="PANTHER" id="PTHR43674">
    <property type="entry name" value="NITRILASE C965.09-RELATED"/>
    <property type="match status" value="1"/>
</dbReference>
<reference evidence="3 4" key="1">
    <citation type="submission" date="2012-05" db="EMBL/GenBank/DDBJ databases">
        <authorList>
            <person name="Hilton J."/>
        </authorList>
    </citation>
    <scope>NUCLEOTIDE SEQUENCE [LARGE SCALE GENOMIC DNA]</scope>
    <source>
        <strain evidence="3 4">HH01</strain>
    </source>
</reference>
<comment type="caution">
    <text evidence="3">The sequence shown here is derived from an EMBL/GenBank/DDBJ whole genome shotgun (WGS) entry which is preliminary data.</text>
</comment>
<gene>
    <name evidence="3" type="ORF">RINTHH_1670</name>
</gene>
<evidence type="ECO:0000259" key="2">
    <source>
        <dbReference type="PROSITE" id="PS50263"/>
    </source>
</evidence>
<dbReference type="PANTHER" id="PTHR43674:SF2">
    <property type="entry name" value="BETA-UREIDOPROPIONASE"/>
    <property type="match status" value="1"/>
</dbReference>
<name>M1WXG7_9NOST</name>
<dbReference type="EMBL" id="CAIY01000009">
    <property type="protein sequence ID" value="CCH66322.1"/>
    <property type="molecule type" value="Genomic_DNA"/>
</dbReference>
<dbReference type="Proteomes" id="UP000053051">
    <property type="component" value="Unassembled WGS sequence"/>
</dbReference>